<evidence type="ECO:0000313" key="1">
    <source>
        <dbReference type="EMBL" id="MBX8632029.1"/>
    </source>
</evidence>
<comment type="caution">
    <text evidence="1">The sequence shown here is derived from an EMBL/GenBank/DDBJ whole genome shotgun (WGS) entry which is preliminary data.</text>
</comment>
<dbReference type="EMBL" id="JAGVSJ010000013">
    <property type="protein sequence ID" value="MBX8632029.1"/>
    <property type="molecule type" value="Genomic_DNA"/>
</dbReference>
<evidence type="ECO:0000313" key="2">
    <source>
        <dbReference type="Proteomes" id="UP000716004"/>
    </source>
</evidence>
<dbReference type="NCBIfam" id="NF033496">
    <property type="entry name" value="DUF2080_fam_acc"/>
    <property type="match status" value="1"/>
</dbReference>
<sequence>MRTVEVVDGNLQLSDEVVAVIEKEVTKFGTGAKVDCPRKFLGKRVYLVICEKGREK</sequence>
<dbReference type="Proteomes" id="UP000716004">
    <property type="component" value="Unassembled WGS sequence"/>
</dbReference>
<gene>
    <name evidence="1" type="ORF">J9259_05875</name>
</gene>
<organism evidence="1 2">
    <name type="scientific">Candidatus Sysuiplasma superficiale</name>
    <dbReference type="NCBI Taxonomy" id="2823368"/>
    <lineage>
        <taxon>Archaea</taxon>
        <taxon>Methanobacteriati</taxon>
        <taxon>Thermoplasmatota</taxon>
        <taxon>Thermoplasmata</taxon>
        <taxon>Candidatus Sysuiplasmatales</taxon>
        <taxon>Candidatus Sysuiplasmataceae</taxon>
        <taxon>Candidatus Sysuiplasma</taxon>
    </lineage>
</organism>
<accession>A0A8J7YKU3</accession>
<dbReference type="AlphaFoldDB" id="A0A8J7YKU3"/>
<dbReference type="Pfam" id="PF09853">
    <property type="entry name" value="DUF2080"/>
    <property type="match status" value="1"/>
</dbReference>
<dbReference type="InterPro" id="IPR019205">
    <property type="entry name" value="DUF2080_transposon-encoded"/>
</dbReference>
<protein>
    <submittedName>
        <fullName evidence="1">DUF2080 family transposase-associated protein</fullName>
    </submittedName>
</protein>
<name>A0A8J7YKU3_9ARCH</name>
<proteinExistence type="predicted"/>
<reference evidence="1" key="1">
    <citation type="submission" date="2021-04" db="EMBL/GenBank/DDBJ databases">
        <title>Genomic insights into ecological role and evolution of a novel Thermoplasmata order Candidatus Sysuiplasmatales.</title>
        <authorList>
            <person name="Yuan Y."/>
        </authorList>
    </citation>
    <scope>NUCLEOTIDE SEQUENCE</scope>
    <source>
        <strain evidence="1">YP2-bin.285</strain>
    </source>
</reference>